<comment type="caution">
    <text evidence="2">The sequence shown here is derived from an EMBL/GenBank/DDBJ whole genome shotgun (WGS) entry which is preliminary data.</text>
</comment>
<feature type="domain" description="Methyltransferase FkbM" evidence="1">
    <location>
        <begin position="75"/>
        <end position="240"/>
    </location>
</feature>
<dbReference type="PANTHER" id="PTHR34203:SF15">
    <property type="entry name" value="SLL1173 PROTEIN"/>
    <property type="match status" value="1"/>
</dbReference>
<dbReference type="InterPro" id="IPR029063">
    <property type="entry name" value="SAM-dependent_MTases_sf"/>
</dbReference>
<name>A0A2N4TYW6_9BURK</name>
<dbReference type="InterPro" id="IPR006342">
    <property type="entry name" value="FkbM_mtfrase"/>
</dbReference>
<dbReference type="GO" id="GO:0008168">
    <property type="term" value="F:methyltransferase activity"/>
    <property type="evidence" value="ECO:0007669"/>
    <property type="project" value="UniProtKB-KW"/>
</dbReference>
<keyword evidence="2" id="KW-0808">Transferase</keyword>
<dbReference type="Pfam" id="PF05050">
    <property type="entry name" value="Methyltransf_21"/>
    <property type="match status" value="1"/>
</dbReference>
<evidence type="ECO:0000259" key="1">
    <source>
        <dbReference type="Pfam" id="PF05050"/>
    </source>
</evidence>
<accession>A0A2N4TYW6</accession>
<reference evidence="2 3" key="1">
    <citation type="submission" date="2017-10" db="EMBL/GenBank/DDBJ databases">
        <title>Two draft genome sequences of Pusillimonas sp. strains isolated from a nitrate- and radionuclide-contaminated groundwater in Russia.</title>
        <authorList>
            <person name="Grouzdev D.S."/>
            <person name="Tourova T.P."/>
            <person name="Goeva M.A."/>
            <person name="Babich T.L."/>
            <person name="Sokolova D.S."/>
            <person name="Abdullin R."/>
            <person name="Poltaraus A.B."/>
            <person name="Toshchakov S.V."/>
            <person name="Nazina T.N."/>
        </authorList>
    </citation>
    <scope>NUCLEOTIDE SEQUENCE [LARGE SCALE GENOMIC DNA]</scope>
    <source>
        <strain evidence="2 3">JR1/69-3-13</strain>
    </source>
</reference>
<dbReference type="PANTHER" id="PTHR34203">
    <property type="entry name" value="METHYLTRANSFERASE, FKBM FAMILY PROTEIN"/>
    <property type="match status" value="1"/>
</dbReference>
<dbReference type="InterPro" id="IPR052514">
    <property type="entry name" value="SAM-dependent_MTase"/>
</dbReference>
<protein>
    <submittedName>
        <fullName evidence="2">FkbM family methyltransferase</fullName>
    </submittedName>
</protein>
<organism evidence="2 3">
    <name type="scientific">Pollutimonas subterranea</name>
    <dbReference type="NCBI Taxonomy" id="2045210"/>
    <lineage>
        <taxon>Bacteria</taxon>
        <taxon>Pseudomonadati</taxon>
        <taxon>Pseudomonadota</taxon>
        <taxon>Betaproteobacteria</taxon>
        <taxon>Burkholderiales</taxon>
        <taxon>Alcaligenaceae</taxon>
        <taxon>Pollutimonas</taxon>
    </lineage>
</organism>
<evidence type="ECO:0000313" key="2">
    <source>
        <dbReference type="EMBL" id="PLC47960.1"/>
    </source>
</evidence>
<evidence type="ECO:0000313" key="3">
    <source>
        <dbReference type="Proteomes" id="UP000234190"/>
    </source>
</evidence>
<proteinExistence type="predicted"/>
<dbReference type="RefSeq" id="WP_102075844.1">
    <property type="nucleotide sequence ID" value="NZ_PDNW01000035.1"/>
</dbReference>
<dbReference type="EMBL" id="PDNW01000035">
    <property type="protein sequence ID" value="PLC47960.1"/>
    <property type="molecule type" value="Genomic_DNA"/>
</dbReference>
<dbReference type="Gene3D" id="3.40.50.150">
    <property type="entry name" value="Vaccinia Virus protein VP39"/>
    <property type="match status" value="1"/>
</dbReference>
<dbReference type="Proteomes" id="UP000234190">
    <property type="component" value="Unassembled WGS sequence"/>
</dbReference>
<sequence>MKNVTRPLAFVLASTNHGTLIVNRNDYQMVDKSHGYGVGFQLLNQSCFDPEEVDLVLRLLELRRKHFGDGVVAFDCGANIGIHTVEWARLMANWGSVIGIEAQERLYYALAGNIAINNCFNATAVHGAVGAENGILSIPRLDYNTTTSFGSFELKKRTNTESIGQLVDYENNMQEIGIVSIDSFDPARLDFIKIDVEGMELDVLDGARQSIERHWPQMLIESIKTDKIELLRRFKQWGYESFELGINFLAIHETDPSRAAITVNNT</sequence>
<dbReference type="AlphaFoldDB" id="A0A2N4TYW6"/>
<dbReference type="OrthoDB" id="101857at2"/>
<keyword evidence="2" id="KW-0489">Methyltransferase</keyword>
<dbReference type="SUPFAM" id="SSF53335">
    <property type="entry name" value="S-adenosyl-L-methionine-dependent methyltransferases"/>
    <property type="match status" value="1"/>
</dbReference>
<keyword evidence="3" id="KW-1185">Reference proteome</keyword>
<dbReference type="GO" id="GO:0032259">
    <property type="term" value="P:methylation"/>
    <property type="evidence" value="ECO:0007669"/>
    <property type="project" value="UniProtKB-KW"/>
</dbReference>
<dbReference type="NCBIfam" id="TIGR01444">
    <property type="entry name" value="fkbM_fam"/>
    <property type="match status" value="1"/>
</dbReference>
<gene>
    <name evidence="2" type="ORF">CR159_20705</name>
</gene>